<organism evidence="1 2">
    <name type="scientific">Ecytonucleospora hepatopenaei</name>
    <dbReference type="NCBI Taxonomy" id="646526"/>
    <lineage>
        <taxon>Eukaryota</taxon>
        <taxon>Fungi</taxon>
        <taxon>Fungi incertae sedis</taxon>
        <taxon>Microsporidia</taxon>
        <taxon>Enterocytozoonidae</taxon>
        <taxon>Ecytonucleospora</taxon>
    </lineage>
</organism>
<accession>A0A1W0E7Z3</accession>
<proteinExistence type="predicted"/>
<dbReference type="Proteomes" id="UP000192758">
    <property type="component" value="Unassembled WGS sequence"/>
</dbReference>
<protein>
    <submittedName>
        <fullName evidence="1">Uncharacterized protein</fullName>
    </submittedName>
</protein>
<name>A0A1W0E7Z3_9MICR</name>
<gene>
    <name evidence="1" type="ORF">EHP00_1208</name>
</gene>
<dbReference type="EMBL" id="MNPJ01000010">
    <property type="protein sequence ID" value="OQS55397.1"/>
    <property type="molecule type" value="Genomic_DNA"/>
</dbReference>
<evidence type="ECO:0000313" key="2">
    <source>
        <dbReference type="Proteomes" id="UP000192758"/>
    </source>
</evidence>
<evidence type="ECO:0000313" key="1">
    <source>
        <dbReference type="EMBL" id="OQS55397.1"/>
    </source>
</evidence>
<dbReference type="VEuPathDB" id="MicrosporidiaDB:EHP00_1208"/>
<sequence>MLMFLYFFSLKASNQEFNNLHSENTSNTVNTMQYNENTNKILNNQKSASLNDENYFDVIKDVFDNNKSHVIEFTSNFLNGINYTMKVFEEKEKNRRFFDNFSEESPNVETFACGARTWTCSCIKKTIKTLENIKFSMVKTEKPVDFTEIFSGKGGMKFSSYFFKSLIKKTQCQKLEVYLNLLVHCITELSCTSHFLHEFIISHYISMDTKSLSELFTMEYFANCLLMHFIEGTMVLMDFDRIFEKHTYLFRIILTQNYKRCNAFAKLKSYFNFSGDLFGLINYLPFEEYQSKNEDLDLIYKEYTRMSSKKKYDISASTLSNFYKKHKHPCINIDANDILEYKGMIRTKYIVKRANSLISCFIIKSKMEEMSHTE</sequence>
<keyword evidence="2" id="KW-1185">Reference proteome</keyword>
<comment type="caution">
    <text evidence="1">The sequence shown here is derived from an EMBL/GenBank/DDBJ whole genome shotgun (WGS) entry which is preliminary data.</text>
</comment>
<reference evidence="1 2" key="1">
    <citation type="journal article" date="2017" name="Environ. Microbiol.">
        <title>Decay of the glycolytic pathway and adaptation to intranuclear parasitism within Enterocytozoonidae microsporidia.</title>
        <authorList>
            <person name="Wiredu Boakye D."/>
            <person name="Jaroenlak P."/>
            <person name="Prachumwat A."/>
            <person name="Williams T.A."/>
            <person name="Bateman K.S."/>
            <person name="Itsathitphaisarn O."/>
            <person name="Sritunyalucksana K."/>
            <person name="Paszkiewicz K.H."/>
            <person name="Moore K.A."/>
            <person name="Stentiford G.D."/>
            <person name="Williams B.A."/>
        </authorList>
    </citation>
    <scope>NUCLEOTIDE SEQUENCE [LARGE SCALE GENOMIC DNA]</scope>
    <source>
        <strain evidence="1 2">TH1</strain>
    </source>
</reference>
<dbReference type="AlphaFoldDB" id="A0A1W0E7Z3"/>